<dbReference type="Proteomes" id="UP000594468">
    <property type="component" value="Chromosome"/>
</dbReference>
<feature type="chain" id="PRO_5032545624" evidence="1">
    <location>
        <begin position="35"/>
        <end position="193"/>
    </location>
</feature>
<dbReference type="AlphaFoldDB" id="A0A7S8E7Z2"/>
<dbReference type="RefSeq" id="WP_195170038.1">
    <property type="nucleotide sequence ID" value="NZ_CP062983.1"/>
</dbReference>
<feature type="signal peptide" evidence="1">
    <location>
        <begin position="1"/>
        <end position="34"/>
    </location>
</feature>
<sequence length="193" mass="20696">MEQKTMEQKTMKISMLLIVLALILAACSGGDAPAATNAPEEPTQAAAVNPTQAVIVVTRDPSDNPFGAVDESVEVTEDPNPDAMFDSIRFVRVGGGEGAETIELMLQADGTYTRNGTSGVITPERVVEIDTLLDSLNFFNIAGDMLGPGGDEFMFTYVVTVNRAGVERTIQSDDNRMPQAYKEFVAELMSIGL</sequence>
<keyword evidence="1" id="KW-0732">Signal</keyword>
<dbReference type="KEGG" id="pmet:G4Y79_20105"/>
<organism evidence="2 3">
    <name type="scientific">Phototrophicus methaneseepsis</name>
    <dbReference type="NCBI Taxonomy" id="2710758"/>
    <lineage>
        <taxon>Bacteria</taxon>
        <taxon>Bacillati</taxon>
        <taxon>Chloroflexota</taxon>
        <taxon>Candidatus Thermofontia</taxon>
        <taxon>Phototrophicales</taxon>
        <taxon>Phototrophicaceae</taxon>
        <taxon>Phototrophicus</taxon>
    </lineage>
</organism>
<name>A0A7S8E7Z2_9CHLR</name>
<accession>A0A7S8E7Z2</accession>
<evidence type="ECO:0000313" key="3">
    <source>
        <dbReference type="Proteomes" id="UP000594468"/>
    </source>
</evidence>
<gene>
    <name evidence="2" type="ORF">G4Y79_20105</name>
</gene>
<proteinExistence type="predicted"/>
<dbReference type="EMBL" id="CP062983">
    <property type="protein sequence ID" value="QPC81968.1"/>
    <property type="molecule type" value="Genomic_DNA"/>
</dbReference>
<dbReference type="PROSITE" id="PS51257">
    <property type="entry name" value="PROKAR_LIPOPROTEIN"/>
    <property type="match status" value="1"/>
</dbReference>
<evidence type="ECO:0000313" key="2">
    <source>
        <dbReference type="EMBL" id="QPC81968.1"/>
    </source>
</evidence>
<protein>
    <submittedName>
        <fullName evidence="2">Uncharacterized protein</fullName>
    </submittedName>
</protein>
<keyword evidence="3" id="KW-1185">Reference proteome</keyword>
<evidence type="ECO:0000256" key="1">
    <source>
        <dbReference type="SAM" id="SignalP"/>
    </source>
</evidence>
<reference evidence="2 3" key="1">
    <citation type="submission" date="2020-02" db="EMBL/GenBank/DDBJ databases">
        <authorList>
            <person name="Zheng R.K."/>
            <person name="Sun C.M."/>
        </authorList>
    </citation>
    <scope>NUCLEOTIDE SEQUENCE [LARGE SCALE GENOMIC DNA]</scope>
    <source>
        <strain evidence="3">rifampicinis</strain>
    </source>
</reference>